<accession>A0A5A9W4J0</accession>
<dbReference type="AlphaFoldDB" id="A0A5A9W4J0"/>
<dbReference type="OrthoDB" id="6119883at2"/>
<name>A0A5A9W4J0_9GAMM</name>
<protein>
    <submittedName>
        <fullName evidence="2">Phasin family protein</fullName>
    </submittedName>
</protein>
<sequence length="119" mass="13360">MIEELKSKMKPVMDMAEINKKTAEKLISLQSQYVNDFISSSLNQMKTLSELKDPKAAVEAQVKYLKELEAKITDVAQQEISALSEAKSQLTVLVEKSLKEVADADYVAEMQKLMKSFGK</sequence>
<evidence type="ECO:0000259" key="1">
    <source>
        <dbReference type="Pfam" id="PF09361"/>
    </source>
</evidence>
<dbReference type="Proteomes" id="UP000325302">
    <property type="component" value="Unassembled WGS sequence"/>
</dbReference>
<dbReference type="InterPro" id="IPR018968">
    <property type="entry name" value="Phasin"/>
</dbReference>
<feature type="domain" description="Phasin" evidence="1">
    <location>
        <begin position="5"/>
        <end position="96"/>
    </location>
</feature>
<proteinExistence type="predicted"/>
<comment type="caution">
    <text evidence="2">The sequence shown here is derived from an EMBL/GenBank/DDBJ whole genome shotgun (WGS) entry which is preliminary data.</text>
</comment>
<dbReference type="EMBL" id="SMRS01000003">
    <property type="protein sequence ID" value="KAA0875404.1"/>
    <property type="molecule type" value="Genomic_DNA"/>
</dbReference>
<evidence type="ECO:0000313" key="2">
    <source>
        <dbReference type="EMBL" id="KAA0875404.1"/>
    </source>
</evidence>
<dbReference type="Pfam" id="PF09361">
    <property type="entry name" value="Phasin_2"/>
    <property type="match status" value="1"/>
</dbReference>
<gene>
    <name evidence="2" type="ORF">E1H14_05300</name>
</gene>
<keyword evidence="3" id="KW-1185">Reference proteome</keyword>
<evidence type="ECO:0000313" key="3">
    <source>
        <dbReference type="Proteomes" id="UP000325302"/>
    </source>
</evidence>
<dbReference type="NCBIfam" id="TIGR01841">
    <property type="entry name" value="phasin"/>
    <property type="match status" value="1"/>
</dbReference>
<dbReference type="RefSeq" id="WP_149390411.1">
    <property type="nucleotide sequence ID" value="NZ_SMRS01000003.1"/>
</dbReference>
<reference evidence="2 3" key="1">
    <citation type="submission" date="2019-03" db="EMBL/GenBank/DDBJ databases">
        <title>Nitrincola sp. nov. isolated from an Indian soda lake.</title>
        <authorList>
            <person name="Joshi A."/>
            <person name="Thite S.V."/>
            <person name="Joseph N."/>
            <person name="Dhotre D."/>
            <person name="Moorthy M."/>
            <person name="Shouche Y.S."/>
        </authorList>
    </citation>
    <scope>NUCLEOTIDE SEQUENCE [LARGE SCALE GENOMIC DNA]</scope>
    <source>
        <strain evidence="2 3">MEB193</strain>
    </source>
</reference>
<organism evidence="2 3">
    <name type="scientific">Nitrincola tapanii</name>
    <dbReference type="NCBI Taxonomy" id="1708751"/>
    <lineage>
        <taxon>Bacteria</taxon>
        <taxon>Pseudomonadati</taxon>
        <taxon>Pseudomonadota</taxon>
        <taxon>Gammaproteobacteria</taxon>
        <taxon>Oceanospirillales</taxon>
        <taxon>Oceanospirillaceae</taxon>
        <taxon>Nitrincola</taxon>
    </lineage>
</organism>
<dbReference type="InterPro" id="IPR010127">
    <property type="entry name" value="Phasin_subfam-1"/>
</dbReference>